<dbReference type="OrthoDB" id="2020426at2759"/>
<dbReference type="Pfam" id="PF02179">
    <property type="entry name" value="BAG"/>
    <property type="match status" value="1"/>
</dbReference>
<dbReference type="InterPro" id="IPR036533">
    <property type="entry name" value="BAG_dom_sf"/>
</dbReference>
<dbReference type="Gene3D" id="1.20.58.120">
    <property type="entry name" value="BAG domain"/>
    <property type="match status" value="1"/>
</dbReference>
<comment type="caution">
    <text evidence="3">The sequence shown here is derived from an EMBL/GenBank/DDBJ whole genome shotgun (WGS) entry which is preliminary data.</text>
</comment>
<dbReference type="SUPFAM" id="SSF63491">
    <property type="entry name" value="BAG domain"/>
    <property type="match status" value="1"/>
</dbReference>
<evidence type="ECO:0000313" key="4">
    <source>
        <dbReference type="Proteomes" id="UP000784294"/>
    </source>
</evidence>
<dbReference type="PROSITE" id="PS51035">
    <property type="entry name" value="BAG"/>
    <property type="match status" value="1"/>
</dbReference>
<protein>
    <recommendedName>
        <fullName evidence="2">BAG domain-containing protein</fullName>
    </recommendedName>
</protein>
<dbReference type="Proteomes" id="UP000784294">
    <property type="component" value="Unassembled WGS sequence"/>
</dbReference>
<organism evidence="3 4">
    <name type="scientific">Protopolystoma xenopodis</name>
    <dbReference type="NCBI Taxonomy" id="117903"/>
    <lineage>
        <taxon>Eukaryota</taxon>
        <taxon>Metazoa</taxon>
        <taxon>Spiralia</taxon>
        <taxon>Lophotrochozoa</taxon>
        <taxon>Platyhelminthes</taxon>
        <taxon>Monogenea</taxon>
        <taxon>Polyopisthocotylea</taxon>
        <taxon>Polystomatidea</taxon>
        <taxon>Polystomatidae</taxon>
        <taxon>Protopolystoma</taxon>
    </lineage>
</organism>
<reference evidence="3" key="1">
    <citation type="submission" date="2018-11" db="EMBL/GenBank/DDBJ databases">
        <authorList>
            <consortium name="Pathogen Informatics"/>
        </authorList>
    </citation>
    <scope>NUCLEOTIDE SEQUENCE</scope>
</reference>
<name>A0A448XIU3_9PLAT</name>
<evidence type="ECO:0000259" key="2">
    <source>
        <dbReference type="PROSITE" id="PS51035"/>
    </source>
</evidence>
<feature type="compositionally biased region" description="Polar residues" evidence="1">
    <location>
        <begin position="110"/>
        <end position="139"/>
    </location>
</feature>
<evidence type="ECO:0000256" key="1">
    <source>
        <dbReference type="SAM" id="MobiDB-lite"/>
    </source>
</evidence>
<keyword evidence="4" id="KW-1185">Reference proteome</keyword>
<accession>A0A448XIU3</accession>
<evidence type="ECO:0000313" key="3">
    <source>
        <dbReference type="EMBL" id="VEL37697.1"/>
    </source>
</evidence>
<dbReference type="AlphaFoldDB" id="A0A448XIU3"/>
<sequence length="139" mass="15387">MNDLCEFHKTTFSSTNRILFYAGTPGDQEFIRLMELLDRLILDLDAVDTQGVEALRNRRRQAVREIQCLIEMLDFRAQTSSARNLDTNALGPCSDCGGCNNGDNGKGSNTIHQDASTQQSSQSMLIPVSERSNTSLVSQ</sequence>
<proteinExistence type="predicted"/>
<dbReference type="GO" id="GO:0051087">
    <property type="term" value="F:protein-folding chaperone binding"/>
    <property type="evidence" value="ECO:0007669"/>
    <property type="project" value="InterPro"/>
</dbReference>
<feature type="region of interest" description="Disordered" evidence="1">
    <location>
        <begin position="104"/>
        <end position="139"/>
    </location>
</feature>
<gene>
    <name evidence="3" type="ORF">PXEA_LOCUS31137</name>
</gene>
<feature type="domain" description="BAG" evidence="2">
    <location>
        <begin position="27"/>
        <end position="77"/>
    </location>
</feature>
<dbReference type="EMBL" id="CAAALY010255731">
    <property type="protein sequence ID" value="VEL37697.1"/>
    <property type="molecule type" value="Genomic_DNA"/>
</dbReference>
<dbReference type="InterPro" id="IPR003103">
    <property type="entry name" value="BAG_domain"/>
</dbReference>